<dbReference type="GO" id="GO:0003677">
    <property type="term" value="F:DNA binding"/>
    <property type="evidence" value="ECO:0007669"/>
    <property type="project" value="UniProtKB-KW"/>
</dbReference>
<dbReference type="AlphaFoldDB" id="A0A3E4QIK3"/>
<dbReference type="EMBL" id="QSRD01000073">
    <property type="protein sequence ID" value="RGK96419.1"/>
    <property type="molecule type" value="Genomic_DNA"/>
</dbReference>
<dbReference type="InterPro" id="IPR025269">
    <property type="entry name" value="SAM-like_dom"/>
</dbReference>
<dbReference type="InterPro" id="IPR002104">
    <property type="entry name" value="Integrase_catalytic"/>
</dbReference>
<name>A0A3E4QIK3_9BACT</name>
<dbReference type="PANTHER" id="PTHR30349">
    <property type="entry name" value="PHAGE INTEGRASE-RELATED"/>
    <property type="match status" value="1"/>
</dbReference>
<dbReference type="Pfam" id="PF17293">
    <property type="entry name" value="Arm-DNA-bind_5"/>
    <property type="match status" value="1"/>
</dbReference>
<organism evidence="5 6">
    <name type="scientific">Prevotella disiens</name>
    <dbReference type="NCBI Taxonomy" id="28130"/>
    <lineage>
        <taxon>Bacteria</taxon>
        <taxon>Pseudomonadati</taxon>
        <taxon>Bacteroidota</taxon>
        <taxon>Bacteroidia</taxon>
        <taxon>Bacteroidales</taxon>
        <taxon>Prevotellaceae</taxon>
        <taxon>Prevotella</taxon>
    </lineage>
</organism>
<dbReference type="PROSITE" id="PS51898">
    <property type="entry name" value="TYR_RECOMBINASE"/>
    <property type="match status" value="1"/>
</dbReference>
<dbReference type="InterPro" id="IPR013762">
    <property type="entry name" value="Integrase-like_cat_sf"/>
</dbReference>
<protein>
    <submittedName>
        <fullName evidence="5">Site-specific integrase</fullName>
    </submittedName>
</protein>
<accession>A0A3E4QIK3</accession>
<dbReference type="PANTHER" id="PTHR30349:SF64">
    <property type="entry name" value="PROPHAGE INTEGRASE INTD-RELATED"/>
    <property type="match status" value="1"/>
</dbReference>
<gene>
    <name evidence="5" type="ORF">DXC89_09005</name>
</gene>
<sequence length="407" mass="47321">MKTTFKVSYYLRSNYENKEGKSPVMLRIYLGGEKANLGSTKIFVDKSKWSNKTSRMIGRTAEALSINASIDALTTTLMQIYRKYETSEELSIDLIRSVFLGTDKEYTTFLPVFDKYIDSITQQVGKTLTKCTFYKYKVVRQNFQDFLQAKYHRKDIGLTELTSAVVQDFELYLTSVVGGVHNTTTKKLRNLKTVVNYARNRGLIMHDPFANHKLRYELVDRGYLTEEEVLRIMKKHFDIERLELVKNIFIFFCFTGLAYIDVYNLTYDKIVTVEDRQWLITKRYKTSVDENVMLLDIPLAIIRRYYDINRKGGKVFPMLSNQRINSYLKEIADLCGIKKNLTFHMARHTFATMSISKGVPMESVSKMLGHTNIRITQIYARITNKKVERDMEELAGKLSKFNTAMGI</sequence>
<evidence type="ECO:0000256" key="2">
    <source>
        <dbReference type="ARBA" id="ARBA00023125"/>
    </source>
</evidence>
<dbReference type="InterPro" id="IPR035386">
    <property type="entry name" value="Arm-DNA-bind_5"/>
</dbReference>
<dbReference type="Pfam" id="PF00589">
    <property type="entry name" value="Phage_integrase"/>
    <property type="match status" value="1"/>
</dbReference>
<dbReference type="Proteomes" id="UP000260835">
    <property type="component" value="Unassembled WGS sequence"/>
</dbReference>
<dbReference type="Gene3D" id="1.10.443.10">
    <property type="entry name" value="Intergrase catalytic core"/>
    <property type="match status" value="1"/>
</dbReference>
<dbReference type="SUPFAM" id="SSF56349">
    <property type="entry name" value="DNA breaking-rejoining enzymes"/>
    <property type="match status" value="1"/>
</dbReference>
<dbReference type="RefSeq" id="WP_117653939.1">
    <property type="nucleotide sequence ID" value="NZ_CABOGP010000073.1"/>
</dbReference>
<evidence type="ECO:0000259" key="4">
    <source>
        <dbReference type="PROSITE" id="PS51898"/>
    </source>
</evidence>
<keyword evidence="3" id="KW-0233">DNA recombination</keyword>
<dbReference type="GO" id="GO:0006310">
    <property type="term" value="P:DNA recombination"/>
    <property type="evidence" value="ECO:0007669"/>
    <property type="project" value="UniProtKB-KW"/>
</dbReference>
<keyword evidence="2" id="KW-0238">DNA-binding</keyword>
<proteinExistence type="inferred from homology"/>
<comment type="similarity">
    <text evidence="1">Belongs to the 'phage' integrase family.</text>
</comment>
<evidence type="ECO:0000256" key="1">
    <source>
        <dbReference type="ARBA" id="ARBA00008857"/>
    </source>
</evidence>
<comment type="caution">
    <text evidence="5">The sequence shown here is derived from an EMBL/GenBank/DDBJ whole genome shotgun (WGS) entry which is preliminary data.</text>
</comment>
<dbReference type="InterPro" id="IPR050090">
    <property type="entry name" value="Tyrosine_recombinase_XerCD"/>
</dbReference>
<dbReference type="Pfam" id="PF13102">
    <property type="entry name" value="Phage_int_SAM_5"/>
    <property type="match status" value="1"/>
</dbReference>
<dbReference type="Gene3D" id="1.10.150.130">
    <property type="match status" value="1"/>
</dbReference>
<reference evidence="5 6" key="1">
    <citation type="submission" date="2018-08" db="EMBL/GenBank/DDBJ databases">
        <title>A genome reference for cultivated species of the human gut microbiota.</title>
        <authorList>
            <person name="Zou Y."/>
            <person name="Xue W."/>
            <person name="Luo G."/>
        </authorList>
    </citation>
    <scope>NUCLEOTIDE SEQUENCE [LARGE SCALE GENOMIC DNA]</scope>
    <source>
        <strain evidence="5 6">TF09-12</strain>
    </source>
</reference>
<dbReference type="InterPro" id="IPR011010">
    <property type="entry name" value="DNA_brk_join_enz"/>
</dbReference>
<dbReference type="CDD" id="cd01185">
    <property type="entry name" value="INTN1_C_like"/>
    <property type="match status" value="1"/>
</dbReference>
<evidence type="ECO:0000256" key="3">
    <source>
        <dbReference type="ARBA" id="ARBA00023172"/>
    </source>
</evidence>
<dbReference type="InterPro" id="IPR010998">
    <property type="entry name" value="Integrase_recombinase_N"/>
</dbReference>
<evidence type="ECO:0000313" key="5">
    <source>
        <dbReference type="EMBL" id="RGK96419.1"/>
    </source>
</evidence>
<dbReference type="GO" id="GO:0015074">
    <property type="term" value="P:DNA integration"/>
    <property type="evidence" value="ECO:0007669"/>
    <property type="project" value="InterPro"/>
</dbReference>
<feature type="domain" description="Tyr recombinase" evidence="4">
    <location>
        <begin position="219"/>
        <end position="392"/>
    </location>
</feature>
<evidence type="ECO:0000313" key="6">
    <source>
        <dbReference type="Proteomes" id="UP000260835"/>
    </source>
</evidence>